<gene>
    <name evidence="1" type="ORF">QYT958_LOCUS44787</name>
    <name evidence="2" type="ORF">QYT958_LOCUS47115</name>
</gene>
<accession>A0A822G1M6</accession>
<comment type="caution">
    <text evidence="2">The sequence shown here is derived from an EMBL/GenBank/DDBJ whole genome shotgun (WGS) entry which is preliminary data.</text>
</comment>
<proteinExistence type="predicted"/>
<dbReference type="AlphaFoldDB" id="A0A822G1M6"/>
<organism evidence="2 3">
    <name type="scientific">Rotaria socialis</name>
    <dbReference type="NCBI Taxonomy" id="392032"/>
    <lineage>
        <taxon>Eukaryota</taxon>
        <taxon>Metazoa</taxon>
        <taxon>Spiralia</taxon>
        <taxon>Gnathifera</taxon>
        <taxon>Rotifera</taxon>
        <taxon>Eurotatoria</taxon>
        <taxon>Bdelloidea</taxon>
        <taxon>Philodinida</taxon>
        <taxon>Philodinidae</taxon>
        <taxon>Rotaria</taxon>
    </lineage>
</organism>
<dbReference type="EMBL" id="CAJOBR010086993">
    <property type="protein sequence ID" value="CAF5134340.1"/>
    <property type="molecule type" value="Genomic_DNA"/>
</dbReference>
<evidence type="ECO:0000313" key="1">
    <source>
        <dbReference type="EMBL" id="CAF5099937.1"/>
    </source>
</evidence>
<reference evidence="2" key="1">
    <citation type="submission" date="2021-02" db="EMBL/GenBank/DDBJ databases">
        <authorList>
            <person name="Nowell W R."/>
        </authorList>
    </citation>
    <scope>NUCLEOTIDE SEQUENCE</scope>
</reference>
<protein>
    <submittedName>
        <fullName evidence="2">Uncharacterized protein</fullName>
    </submittedName>
</protein>
<dbReference type="EMBL" id="CAJOBR010071117">
    <property type="protein sequence ID" value="CAF5099937.1"/>
    <property type="molecule type" value="Genomic_DNA"/>
</dbReference>
<name>A0A822G1M6_9BILA</name>
<feature type="non-terminal residue" evidence="2">
    <location>
        <position position="73"/>
    </location>
</feature>
<dbReference type="Proteomes" id="UP000663848">
    <property type="component" value="Unassembled WGS sequence"/>
</dbReference>
<sequence>MSFTMWYVKGPAKNLNSEPSIGASAAGAPWMLRGTTYPASYILTDVPPPLPSSNVYKPAVDCPPTQSWRVPDP</sequence>
<evidence type="ECO:0000313" key="2">
    <source>
        <dbReference type="EMBL" id="CAF5134340.1"/>
    </source>
</evidence>
<evidence type="ECO:0000313" key="3">
    <source>
        <dbReference type="Proteomes" id="UP000663848"/>
    </source>
</evidence>